<protein>
    <submittedName>
        <fullName evidence="3">Copper chaperone NosL</fullName>
    </submittedName>
</protein>
<dbReference type="PANTHER" id="PTHR41247">
    <property type="entry name" value="HTH-TYPE TRANSCRIPTIONAL REPRESSOR YCNK"/>
    <property type="match status" value="1"/>
</dbReference>
<dbReference type="AlphaFoldDB" id="A0A562P5N6"/>
<dbReference type="PROSITE" id="PS51257">
    <property type="entry name" value="PROKAR_LIPOPROTEIN"/>
    <property type="match status" value="1"/>
</dbReference>
<gene>
    <name evidence="3" type="ORF">IQ26_01810</name>
</gene>
<feature type="region of interest" description="Disordered" evidence="1">
    <location>
        <begin position="165"/>
        <end position="189"/>
    </location>
</feature>
<proteinExistence type="predicted"/>
<dbReference type="Proteomes" id="UP000317122">
    <property type="component" value="Unassembled WGS sequence"/>
</dbReference>
<sequence length="189" mass="19864">MRLLLPAAIAAFMVLAGCSDNGEIEIPKPVALTEAAVGHYCGMNVLEHPGPKGQVMLGQIPEPIWFSSARDVVAFTMLPEEPKNISAIYVSDMAKAPSWEAPGAENWIEARQAFYVIGSSVRGGMGALETVPFSTEAAAAEFAEKNGGQVVSFVDIPRDYVLGAAGSAAEDDVPPETTGATHQEPDHGP</sequence>
<evidence type="ECO:0000313" key="3">
    <source>
        <dbReference type="EMBL" id="TWI39580.1"/>
    </source>
</evidence>
<feature type="signal peptide" evidence="2">
    <location>
        <begin position="1"/>
        <end position="16"/>
    </location>
</feature>
<dbReference type="Gene3D" id="3.30.70.2060">
    <property type="match status" value="1"/>
</dbReference>
<dbReference type="SUPFAM" id="SSF160387">
    <property type="entry name" value="NosL/MerB-like"/>
    <property type="match status" value="1"/>
</dbReference>
<dbReference type="EMBL" id="VLKT01000009">
    <property type="protein sequence ID" value="TWI39580.1"/>
    <property type="molecule type" value="Genomic_DNA"/>
</dbReference>
<dbReference type="Pfam" id="PF05573">
    <property type="entry name" value="NosL"/>
    <property type="match status" value="1"/>
</dbReference>
<dbReference type="Gene3D" id="3.30.70.2050">
    <property type="match status" value="1"/>
</dbReference>
<dbReference type="InterPro" id="IPR008719">
    <property type="entry name" value="N2O_reductase_NosL"/>
</dbReference>
<evidence type="ECO:0000313" key="4">
    <source>
        <dbReference type="Proteomes" id="UP000317122"/>
    </source>
</evidence>
<keyword evidence="2" id="KW-0732">Signal</keyword>
<dbReference type="PANTHER" id="PTHR41247:SF1">
    <property type="entry name" value="HTH-TYPE TRANSCRIPTIONAL REPRESSOR YCNK"/>
    <property type="match status" value="1"/>
</dbReference>
<keyword evidence="4" id="KW-1185">Reference proteome</keyword>
<evidence type="ECO:0000256" key="1">
    <source>
        <dbReference type="SAM" id="MobiDB-lite"/>
    </source>
</evidence>
<comment type="caution">
    <text evidence="3">The sequence shown here is derived from an EMBL/GenBank/DDBJ whole genome shotgun (WGS) entry which is preliminary data.</text>
</comment>
<accession>A0A562P5N6</accession>
<feature type="chain" id="PRO_5022020993" evidence="2">
    <location>
        <begin position="17"/>
        <end position="189"/>
    </location>
</feature>
<name>A0A562P5N6_9HYPH</name>
<organism evidence="3 4">
    <name type="scientific">Mesorhizobium tianshanense</name>
    <dbReference type="NCBI Taxonomy" id="39844"/>
    <lineage>
        <taxon>Bacteria</taxon>
        <taxon>Pseudomonadati</taxon>
        <taxon>Pseudomonadota</taxon>
        <taxon>Alphaproteobacteria</taxon>
        <taxon>Hyphomicrobiales</taxon>
        <taxon>Phyllobacteriaceae</taxon>
        <taxon>Mesorhizobium</taxon>
    </lineage>
</organism>
<reference evidence="3 4" key="1">
    <citation type="journal article" date="2015" name="Stand. Genomic Sci.">
        <title>Genomic Encyclopedia of Bacterial and Archaeal Type Strains, Phase III: the genomes of soil and plant-associated and newly described type strains.</title>
        <authorList>
            <person name="Whitman W.B."/>
            <person name="Woyke T."/>
            <person name="Klenk H.P."/>
            <person name="Zhou Y."/>
            <person name="Lilburn T.G."/>
            <person name="Beck B.J."/>
            <person name="De Vos P."/>
            <person name="Vandamme P."/>
            <person name="Eisen J.A."/>
            <person name="Garrity G."/>
            <person name="Hugenholtz P."/>
            <person name="Kyrpides N.C."/>
        </authorList>
    </citation>
    <scope>NUCLEOTIDE SEQUENCE [LARGE SCALE GENOMIC DNA]</scope>
    <source>
        <strain evidence="3 4">CGMCC 1.2546</strain>
    </source>
</reference>
<evidence type="ECO:0000256" key="2">
    <source>
        <dbReference type="SAM" id="SignalP"/>
    </source>
</evidence>